<gene>
    <name evidence="2" type="ORF">HMPREF0063_11797</name>
</gene>
<keyword evidence="1" id="KW-0472">Membrane</keyword>
<protein>
    <submittedName>
        <fullName evidence="2">Flp/Fap pilin component</fullName>
    </submittedName>
</protein>
<keyword evidence="1" id="KW-1133">Transmembrane helix</keyword>
<dbReference type="AlphaFoldDB" id="E2SDL1"/>
<dbReference type="STRING" id="585531.HMPREF0063_11797"/>
<evidence type="ECO:0000313" key="3">
    <source>
        <dbReference type="Proteomes" id="UP000003111"/>
    </source>
</evidence>
<name>E2SDL1_9ACTN</name>
<reference evidence="2" key="1">
    <citation type="submission" date="2010-08" db="EMBL/GenBank/DDBJ databases">
        <authorList>
            <person name="Muzny D."/>
            <person name="Qin X."/>
            <person name="Buhay C."/>
            <person name="Dugan-Rocha S."/>
            <person name="Ding Y."/>
            <person name="Chen G."/>
            <person name="Hawes A."/>
            <person name="Holder M."/>
            <person name="Jhangiani S."/>
            <person name="Johnson A."/>
            <person name="Khan Z."/>
            <person name="Li Z."/>
            <person name="Liu W."/>
            <person name="Liu X."/>
            <person name="Perez L."/>
            <person name="Shen H."/>
            <person name="Wang Q."/>
            <person name="Watt J."/>
            <person name="Xi L."/>
            <person name="Xin Y."/>
            <person name="Zhou J."/>
            <person name="Deng J."/>
            <person name="Jiang H."/>
            <person name="Liu Y."/>
            <person name="Qu J."/>
            <person name="Song X.-Z."/>
            <person name="Zhang L."/>
            <person name="Villasana D."/>
            <person name="Johnson A."/>
            <person name="Liu J."/>
            <person name="Liyanage D."/>
            <person name="Lorensuhewa L."/>
            <person name="Robinson T."/>
            <person name="Song A."/>
            <person name="Song B.-B."/>
            <person name="Dinh H."/>
            <person name="Thornton R."/>
            <person name="Coyle M."/>
            <person name="Francisco L."/>
            <person name="Jackson L."/>
            <person name="Javaid M."/>
            <person name="Korchina V."/>
            <person name="Kovar C."/>
            <person name="Mata R."/>
            <person name="Mathew T."/>
            <person name="Ngo R."/>
            <person name="Nguyen L."/>
            <person name="Nguyen N."/>
            <person name="Okwuonu G."/>
            <person name="Ongeri F."/>
            <person name="Pham C."/>
            <person name="Simmons D."/>
            <person name="Wilczek-Boney K."/>
            <person name="Hale W."/>
            <person name="Jakkamsetti A."/>
            <person name="Pham P."/>
            <person name="Ruth R."/>
            <person name="San Lucas F."/>
            <person name="Warren J."/>
            <person name="Zhang J."/>
            <person name="Zhao Z."/>
            <person name="Zhou C."/>
            <person name="Zhu D."/>
            <person name="Lee S."/>
            <person name="Bess C."/>
            <person name="Blankenburg K."/>
            <person name="Forbes L."/>
            <person name="Fu Q."/>
            <person name="Gubbala S."/>
            <person name="Hirani K."/>
            <person name="Jayaseelan J.C."/>
            <person name="Lara F."/>
            <person name="Munidasa M."/>
            <person name="Palculict T."/>
            <person name="Patil S."/>
            <person name="Pu L.-L."/>
            <person name="Saada N."/>
            <person name="Tang L."/>
            <person name="Weissenberger G."/>
            <person name="Zhu Y."/>
            <person name="Hemphill L."/>
            <person name="Shang Y."/>
            <person name="Youmans B."/>
            <person name="Ayvaz T."/>
            <person name="Ross M."/>
            <person name="Santibanez J."/>
            <person name="Aqrawi P."/>
            <person name="Gross S."/>
            <person name="Joshi V."/>
            <person name="Fowler G."/>
            <person name="Nazareth L."/>
            <person name="Reid J."/>
            <person name="Worley K."/>
            <person name="Petrosino J."/>
            <person name="Highlander S."/>
            <person name="Gibbs R."/>
        </authorList>
    </citation>
    <scope>NUCLEOTIDE SEQUENCE [LARGE SCALE GENOMIC DNA]</scope>
    <source>
        <strain evidence="2">DSM 15272</strain>
    </source>
</reference>
<organism evidence="2 3">
    <name type="scientific">Aeromicrobium marinum DSM 15272</name>
    <dbReference type="NCBI Taxonomy" id="585531"/>
    <lineage>
        <taxon>Bacteria</taxon>
        <taxon>Bacillati</taxon>
        <taxon>Actinomycetota</taxon>
        <taxon>Actinomycetes</taxon>
        <taxon>Propionibacteriales</taxon>
        <taxon>Nocardioidaceae</taxon>
        <taxon>Aeromicrobium</taxon>
    </lineage>
</organism>
<keyword evidence="1" id="KW-0812">Transmembrane</keyword>
<dbReference type="HOGENOM" id="CLU_2434303_0_0_11"/>
<sequence>MYSNFFFRESHQPGGESNTKLREYIMTKLNFVLAYAMSTLVADRREDKGATAVEYALIVAGIAVGLLVAVQAFGTALATFFTGLGAQIGI</sequence>
<dbReference type="Pfam" id="PF04964">
    <property type="entry name" value="Flp_Fap"/>
    <property type="match status" value="1"/>
</dbReference>
<proteinExistence type="predicted"/>
<keyword evidence="3" id="KW-1185">Reference proteome</keyword>
<dbReference type="EMBL" id="ACLF03000006">
    <property type="protein sequence ID" value="EFQ82588.1"/>
    <property type="molecule type" value="Genomic_DNA"/>
</dbReference>
<dbReference type="eggNOG" id="ENOG502ZPJJ">
    <property type="taxonomic scope" value="Bacteria"/>
</dbReference>
<feature type="transmembrane region" description="Helical" evidence="1">
    <location>
        <begin position="55"/>
        <end position="81"/>
    </location>
</feature>
<evidence type="ECO:0000313" key="2">
    <source>
        <dbReference type="EMBL" id="EFQ82588.1"/>
    </source>
</evidence>
<comment type="caution">
    <text evidence="2">The sequence shown here is derived from an EMBL/GenBank/DDBJ whole genome shotgun (WGS) entry which is preliminary data.</text>
</comment>
<dbReference type="InterPro" id="IPR007047">
    <property type="entry name" value="Flp_Fap"/>
</dbReference>
<dbReference type="Proteomes" id="UP000003111">
    <property type="component" value="Unassembled WGS sequence"/>
</dbReference>
<evidence type="ECO:0000256" key="1">
    <source>
        <dbReference type="SAM" id="Phobius"/>
    </source>
</evidence>
<accession>E2SDL1</accession>